<accession>A0A8J8T284</accession>
<proteinExistence type="predicted"/>
<dbReference type="AlphaFoldDB" id="A0A8J8T284"/>
<evidence type="ECO:0000313" key="2">
    <source>
        <dbReference type="EMBL" id="TNV78846.1"/>
    </source>
</evidence>
<reference evidence="2" key="1">
    <citation type="submission" date="2019-06" db="EMBL/GenBank/DDBJ databases">
        <authorList>
            <person name="Zheng W."/>
        </authorList>
    </citation>
    <scope>NUCLEOTIDE SEQUENCE</scope>
    <source>
        <strain evidence="2">QDHG01</strain>
    </source>
</reference>
<feature type="chain" id="PRO_5035166285" description="Ribosomal protein S21" evidence="1">
    <location>
        <begin position="24"/>
        <end position="144"/>
    </location>
</feature>
<organism evidence="2 3">
    <name type="scientific">Halteria grandinella</name>
    <dbReference type="NCBI Taxonomy" id="5974"/>
    <lineage>
        <taxon>Eukaryota</taxon>
        <taxon>Sar</taxon>
        <taxon>Alveolata</taxon>
        <taxon>Ciliophora</taxon>
        <taxon>Intramacronucleata</taxon>
        <taxon>Spirotrichea</taxon>
        <taxon>Stichotrichia</taxon>
        <taxon>Sporadotrichida</taxon>
        <taxon>Halteriidae</taxon>
        <taxon>Halteria</taxon>
    </lineage>
</organism>
<evidence type="ECO:0008006" key="4">
    <source>
        <dbReference type="Google" id="ProtNLM"/>
    </source>
</evidence>
<gene>
    <name evidence="2" type="ORF">FGO68_gene3358</name>
</gene>
<name>A0A8J8T284_HALGN</name>
<dbReference type="EMBL" id="RRYP01009752">
    <property type="protein sequence ID" value="TNV78846.1"/>
    <property type="molecule type" value="Genomic_DNA"/>
</dbReference>
<evidence type="ECO:0000256" key="1">
    <source>
        <dbReference type="SAM" id="SignalP"/>
    </source>
</evidence>
<feature type="signal peptide" evidence="1">
    <location>
        <begin position="1"/>
        <end position="23"/>
    </location>
</feature>
<sequence>MVANMEKATHRLRLLLLISKMSASNCFQSARCASSQSAGIRLKSISLNAKTLQQTAILAILSLSQLKPIWSITALYTSRRRRESMQRELRHLKGLLRKETSSQLNKQKEIKRKRQLVRLQSKYALKRAKLIRALSLKISQQRRS</sequence>
<keyword evidence="3" id="KW-1185">Reference proteome</keyword>
<evidence type="ECO:0000313" key="3">
    <source>
        <dbReference type="Proteomes" id="UP000785679"/>
    </source>
</evidence>
<keyword evidence="1" id="KW-0732">Signal</keyword>
<protein>
    <recommendedName>
        <fullName evidence="4">Ribosomal protein S21</fullName>
    </recommendedName>
</protein>
<comment type="caution">
    <text evidence="2">The sequence shown here is derived from an EMBL/GenBank/DDBJ whole genome shotgun (WGS) entry which is preliminary data.</text>
</comment>
<dbReference type="Proteomes" id="UP000785679">
    <property type="component" value="Unassembled WGS sequence"/>
</dbReference>